<protein>
    <submittedName>
        <fullName evidence="1">Putative ovule protein</fullName>
    </submittedName>
</protein>
<reference evidence="1" key="1">
    <citation type="submission" date="2015-12" db="EMBL/GenBank/DDBJ databases">
        <title>Gene expression during late stages of embryo sac development: a critical building block for successful pollen-pistil interactions.</title>
        <authorList>
            <person name="Liu Y."/>
            <person name="Joly V."/>
            <person name="Sabar M."/>
            <person name="Matton D.P."/>
        </authorList>
    </citation>
    <scope>NUCLEOTIDE SEQUENCE</scope>
</reference>
<dbReference type="AlphaFoldDB" id="A0A0V0HAM2"/>
<accession>A0A0V0HAM2</accession>
<proteinExistence type="predicted"/>
<dbReference type="EMBL" id="GEDG01022751">
    <property type="protein sequence ID" value="JAP17256.1"/>
    <property type="molecule type" value="Transcribed_RNA"/>
</dbReference>
<evidence type="ECO:0000313" key="1">
    <source>
        <dbReference type="EMBL" id="JAP17256.1"/>
    </source>
</evidence>
<sequence>MGHVVNFGPDFGEIINCPKEREIGGQRIYVRNESLSVKKLEKNTLSCEEHFLVFGFFNFALEIDKLKLNSLQAIAST</sequence>
<organism evidence="1">
    <name type="scientific">Solanum chacoense</name>
    <name type="common">Chaco potato</name>
    <dbReference type="NCBI Taxonomy" id="4108"/>
    <lineage>
        <taxon>Eukaryota</taxon>
        <taxon>Viridiplantae</taxon>
        <taxon>Streptophyta</taxon>
        <taxon>Embryophyta</taxon>
        <taxon>Tracheophyta</taxon>
        <taxon>Spermatophyta</taxon>
        <taxon>Magnoliopsida</taxon>
        <taxon>eudicotyledons</taxon>
        <taxon>Gunneridae</taxon>
        <taxon>Pentapetalae</taxon>
        <taxon>asterids</taxon>
        <taxon>lamiids</taxon>
        <taxon>Solanales</taxon>
        <taxon>Solanaceae</taxon>
        <taxon>Solanoideae</taxon>
        <taxon>Solaneae</taxon>
        <taxon>Solanum</taxon>
    </lineage>
</organism>
<name>A0A0V0HAM2_SOLCH</name>